<keyword evidence="1" id="KW-0472">Membrane</keyword>
<gene>
    <name evidence="3" type="ORF">HMPREF9473_03163</name>
</gene>
<comment type="caution">
    <text evidence="3">The sequence shown here is derived from an EMBL/GenBank/DDBJ whole genome shotgun (WGS) entry which is preliminary data.</text>
</comment>
<feature type="transmembrane region" description="Helical" evidence="1">
    <location>
        <begin position="12"/>
        <end position="33"/>
    </location>
</feature>
<accession>G5II35</accession>
<proteinExistence type="predicted"/>
<sequence>MKPMMTRKVKHGGYSAVLSVIVVAAVIIINMIAGQMPQHLKSIDVSGTDLYEISDTTKEVLAGLEQDITIYVVGNPDRVDDRVRTMVGKYQQLSGHIQVEEIDTVLHPSWVSSNDAEDNSLLITCEATGKHVTVPFTDIVQFDQMSYYYYGQYRETEFDGEGQITSAIASASSDVVKTVYEINGHGEGSLSDSVREMLDKSGLTLASINLLTDDGIPEDADLVICNGPVTDFADDEKSMILDYLNQGGHMVLLAGVSENERPNLEEVMETYGLVLEDGYVADMSQNYQRNPYAIFPTMDNSSEIMTGIDSKTAALVIEGTAMSQMEELPENVEIETFMSTSADGVLVTEDSQTEGTWMLGARAVKMLDSGSSVLTVITTPSLISEQITSQFTNLSNLNVFMNVVTADFEDVTNISIPAKSLEVTYNTFPNAGVYGMVFIFLIPIVVLVTGLLVWTKRRKL</sequence>
<dbReference type="EMBL" id="ADLN01000083">
    <property type="protein sequence ID" value="EHI58851.1"/>
    <property type="molecule type" value="Genomic_DNA"/>
</dbReference>
<reference evidence="3 4" key="1">
    <citation type="submission" date="2011-08" db="EMBL/GenBank/DDBJ databases">
        <title>The Genome Sequence of Clostridium hathewayi WAL-18680.</title>
        <authorList>
            <consortium name="The Broad Institute Genome Sequencing Platform"/>
            <person name="Earl A."/>
            <person name="Ward D."/>
            <person name="Feldgarden M."/>
            <person name="Gevers D."/>
            <person name="Finegold S.M."/>
            <person name="Summanen P.H."/>
            <person name="Molitoris D.R."/>
            <person name="Song M."/>
            <person name="Daigneault M."/>
            <person name="Allen-Vercoe E."/>
            <person name="Young S.K."/>
            <person name="Zeng Q."/>
            <person name="Gargeya S."/>
            <person name="Fitzgerald M."/>
            <person name="Haas B."/>
            <person name="Abouelleil A."/>
            <person name="Alvarado L."/>
            <person name="Arachchi H.M."/>
            <person name="Berlin A."/>
            <person name="Brown A."/>
            <person name="Chapman S.B."/>
            <person name="Chen Z."/>
            <person name="Dunbar C."/>
            <person name="Freedman E."/>
            <person name="Gearin G."/>
            <person name="Gellesch M."/>
            <person name="Goldberg J."/>
            <person name="Griggs A."/>
            <person name="Gujja S."/>
            <person name="Heiman D."/>
            <person name="Howarth C."/>
            <person name="Larson L."/>
            <person name="Lui A."/>
            <person name="MacDonald P.J.P."/>
            <person name="Montmayeur A."/>
            <person name="Murphy C."/>
            <person name="Neiman D."/>
            <person name="Pearson M."/>
            <person name="Priest M."/>
            <person name="Roberts A."/>
            <person name="Saif S."/>
            <person name="Shea T."/>
            <person name="Shenoy N."/>
            <person name="Sisk P."/>
            <person name="Stolte C."/>
            <person name="Sykes S."/>
            <person name="Wortman J."/>
            <person name="Nusbaum C."/>
            <person name="Birren B."/>
        </authorList>
    </citation>
    <scope>NUCLEOTIDE SEQUENCE [LARGE SCALE GENOMIC DNA]</scope>
    <source>
        <strain evidence="3 4">WAL-18680</strain>
    </source>
</reference>
<dbReference type="Pfam" id="PF23357">
    <property type="entry name" value="DUF7088"/>
    <property type="match status" value="1"/>
</dbReference>
<keyword evidence="1" id="KW-0812">Transmembrane</keyword>
<name>G5II35_9FIRM</name>
<evidence type="ECO:0000256" key="1">
    <source>
        <dbReference type="SAM" id="Phobius"/>
    </source>
</evidence>
<evidence type="ECO:0000313" key="4">
    <source>
        <dbReference type="Proteomes" id="UP000005384"/>
    </source>
</evidence>
<dbReference type="InterPro" id="IPR055396">
    <property type="entry name" value="DUF7088"/>
</dbReference>
<dbReference type="AlphaFoldDB" id="G5II35"/>
<protein>
    <recommendedName>
        <fullName evidence="2">DUF7088 domain-containing protein</fullName>
    </recommendedName>
</protein>
<feature type="transmembrane region" description="Helical" evidence="1">
    <location>
        <begin position="433"/>
        <end position="454"/>
    </location>
</feature>
<dbReference type="RefSeq" id="WP_006781142.1">
    <property type="nucleotide sequence ID" value="NZ_CP040506.1"/>
</dbReference>
<keyword evidence="1" id="KW-1133">Transmembrane helix</keyword>
<dbReference type="PATRIC" id="fig|742737.3.peg.3137"/>
<evidence type="ECO:0000313" key="3">
    <source>
        <dbReference type="EMBL" id="EHI58851.1"/>
    </source>
</evidence>
<dbReference type="Proteomes" id="UP000005384">
    <property type="component" value="Unassembled WGS sequence"/>
</dbReference>
<organism evidence="3 4">
    <name type="scientific">Hungatella hathewayi WAL-18680</name>
    <dbReference type="NCBI Taxonomy" id="742737"/>
    <lineage>
        <taxon>Bacteria</taxon>
        <taxon>Bacillati</taxon>
        <taxon>Bacillota</taxon>
        <taxon>Clostridia</taxon>
        <taxon>Lachnospirales</taxon>
        <taxon>Lachnospiraceae</taxon>
        <taxon>Hungatella</taxon>
    </lineage>
</organism>
<dbReference type="HOGENOM" id="CLU_018716_2_0_9"/>
<feature type="domain" description="DUF7088" evidence="2">
    <location>
        <begin position="50"/>
        <end position="108"/>
    </location>
</feature>
<evidence type="ECO:0000259" key="2">
    <source>
        <dbReference type="Pfam" id="PF23357"/>
    </source>
</evidence>
<keyword evidence="4" id="KW-1185">Reference proteome</keyword>